<gene>
    <name evidence="10" type="ORF">DQK91_08775</name>
</gene>
<keyword evidence="2" id="KW-0813">Transport</keyword>
<keyword evidence="7 8" id="KW-0472">Membrane</keyword>
<dbReference type="GO" id="GO:0015297">
    <property type="term" value="F:antiporter activity"/>
    <property type="evidence" value="ECO:0007669"/>
    <property type="project" value="UniProtKB-KW"/>
</dbReference>
<dbReference type="GO" id="GO:1902600">
    <property type="term" value="P:proton transmembrane transport"/>
    <property type="evidence" value="ECO:0007669"/>
    <property type="project" value="InterPro"/>
</dbReference>
<dbReference type="OrthoDB" id="9793589at2"/>
<feature type="transmembrane region" description="Helical" evidence="8">
    <location>
        <begin position="297"/>
        <end position="320"/>
    </location>
</feature>
<evidence type="ECO:0000256" key="6">
    <source>
        <dbReference type="ARBA" id="ARBA00023065"/>
    </source>
</evidence>
<evidence type="ECO:0000256" key="3">
    <source>
        <dbReference type="ARBA" id="ARBA00022449"/>
    </source>
</evidence>
<feature type="domain" description="Cation/H+ exchanger transmembrane" evidence="9">
    <location>
        <begin position="15"/>
        <end position="377"/>
    </location>
</feature>
<evidence type="ECO:0000256" key="1">
    <source>
        <dbReference type="ARBA" id="ARBA00004141"/>
    </source>
</evidence>
<sequence length="389" mass="42298">MELHDALPLLLVTFAVAVLPGVSRLLRVPSAVAEILFGVLLGKSGLSLNMGGEWLPFLAHLGFLLLMFQSGMEINFTMLGRQLKREGPFQLTFFGATVVIALSAALMLGQGMFTALILTTTSLGLVMPVLKELNLGRTDFGQSMLMSATLADFLTLLGITFVILFHRHGLSWRMVQPLPLFLGFALLLWLLRLWAWWNPERAEKIMKPASGSDPQELSVRYSLALLFLFVGLSLLVGLEPVLGAFMGGAIISFVFREKEQLESKISALGFGFLVPLFFIHVGMQFDVSNVLTLDRLLFTGGLVLLAFLVKCLPGLLFPLWGKPLKRGLSAGLLLSSRLSLIVAAASVGLAEGLITAEFKDSVVLLALVTCLAGPTLFKLTYKAPPQPKL</sequence>
<feature type="transmembrane region" description="Helical" evidence="8">
    <location>
        <begin position="362"/>
        <end position="381"/>
    </location>
</feature>
<comment type="caution">
    <text evidence="10">The sequence shown here is derived from an EMBL/GenBank/DDBJ whole genome shotgun (WGS) entry which is preliminary data.</text>
</comment>
<evidence type="ECO:0000259" key="9">
    <source>
        <dbReference type="Pfam" id="PF00999"/>
    </source>
</evidence>
<feature type="transmembrane region" description="Helical" evidence="8">
    <location>
        <begin position="332"/>
        <end position="350"/>
    </location>
</feature>
<keyword evidence="6" id="KW-0406">Ion transport</keyword>
<feature type="transmembrane region" description="Helical" evidence="8">
    <location>
        <begin position="91"/>
        <end position="124"/>
    </location>
</feature>
<dbReference type="InterPro" id="IPR006153">
    <property type="entry name" value="Cation/H_exchanger_TM"/>
</dbReference>
<keyword evidence="5 8" id="KW-1133">Transmembrane helix</keyword>
<dbReference type="Pfam" id="PF00999">
    <property type="entry name" value="Na_H_Exchanger"/>
    <property type="match status" value="1"/>
</dbReference>
<comment type="subcellular location">
    <subcellularLocation>
        <location evidence="1">Membrane</location>
        <topology evidence="1">Multi-pass membrane protein</topology>
    </subcellularLocation>
</comment>
<feature type="transmembrane region" description="Helical" evidence="8">
    <location>
        <begin position="57"/>
        <end position="79"/>
    </location>
</feature>
<dbReference type="Gene3D" id="1.20.1530.20">
    <property type="match status" value="1"/>
</dbReference>
<protein>
    <submittedName>
        <fullName evidence="10">Cation:proton antiporter</fullName>
    </submittedName>
</protein>
<keyword evidence="4 8" id="KW-0812">Transmembrane</keyword>
<dbReference type="PANTHER" id="PTHR43562:SF1">
    <property type="entry name" value="NA(+)_H(+) ANTIPORTER YJBQ-RELATED"/>
    <property type="match status" value="1"/>
</dbReference>
<evidence type="ECO:0000256" key="7">
    <source>
        <dbReference type="ARBA" id="ARBA00023136"/>
    </source>
</evidence>
<feature type="transmembrane region" description="Helical" evidence="8">
    <location>
        <begin position="144"/>
        <end position="166"/>
    </location>
</feature>
<dbReference type="PANTHER" id="PTHR43562">
    <property type="entry name" value="NAPA-TYPE SODIUM/HYDROGEN ANTIPORTER"/>
    <property type="match status" value="1"/>
</dbReference>
<dbReference type="InterPro" id="IPR038770">
    <property type="entry name" value="Na+/solute_symporter_sf"/>
</dbReference>
<dbReference type="EMBL" id="QMIF01000004">
    <property type="protein sequence ID" value="TVM34654.1"/>
    <property type="molecule type" value="Genomic_DNA"/>
</dbReference>
<evidence type="ECO:0000256" key="5">
    <source>
        <dbReference type="ARBA" id="ARBA00022989"/>
    </source>
</evidence>
<accession>A0A6P1ZHZ7</accession>
<feature type="transmembrane region" description="Helical" evidence="8">
    <location>
        <begin position="267"/>
        <end position="285"/>
    </location>
</feature>
<proteinExistence type="predicted"/>
<evidence type="ECO:0000313" key="11">
    <source>
        <dbReference type="Proteomes" id="UP000434052"/>
    </source>
</evidence>
<keyword evidence="3" id="KW-0050">Antiport</keyword>
<reference evidence="10 11" key="1">
    <citation type="submission" date="2018-06" db="EMBL/GenBank/DDBJ databases">
        <title>Complete genome of Desulfovibrio marinus P48SEP.</title>
        <authorList>
            <person name="Crispim J.S."/>
            <person name="Vidigal P.M.P."/>
            <person name="Silva L.C.F."/>
            <person name="Araujo L.C."/>
            <person name="Laguardia C.N."/>
            <person name="Dias R.S."/>
            <person name="Sousa M.P."/>
            <person name="Paula S.O."/>
            <person name="Silva C."/>
        </authorList>
    </citation>
    <scope>NUCLEOTIDE SEQUENCE [LARGE SCALE GENOMIC DNA]</scope>
    <source>
        <strain evidence="10 11">P48SEP</strain>
    </source>
</reference>
<evidence type="ECO:0000256" key="4">
    <source>
        <dbReference type="ARBA" id="ARBA00022692"/>
    </source>
</evidence>
<dbReference type="AlphaFoldDB" id="A0A6P1ZHZ7"/>
<organism evidence="10 11">
    <name type="scientific">Oceanidesulfovibrio marinus</name>
    <dbReference type="NCBI Taxonomy" id="370038"/>
    <lineage>
        <taxon>Bacteria</taxon>
        <taxon>Pseudomonadati</taxon>
        <taxon>Thermodesulfobacteriota</taxon>
        <taxon>Desulfovibrionia</taxon>
        <taxon>Desulfovibrionales</taxon>
        <taxon>Desulfovibrionaceae</taxon>
        <taxon>Oceanidesulfovibrio</taxon>
    </lineage>
</organism>
<evidence type="ECO:0000256" key="8">
    <source>
        <dbReference type="SAM" id="Phobius"/>
    </source>
</evidence>
<feature type="transmembrane region" description="Helical" evidence="8">
    <location>
        <begin position="223"/>
        <end position="255"/>
    </location>
</feature>
<dbReference type="GO" id="GO:0016020">
    <property type="term" value="C:membrane"/>
    <property type="evidence" value="ECO:0007669"/>
    <property type="project" value="UniProtKB-SubCell"/>
</dbReference>
<name>A0A6P1ZHZ7_9BACT</name>
<dbReference type="Proteomes" id="UP000434052">
    <property type="component" value="Unassembled WGS sequence"/>
</dbReference>
<evidence type="ECO:0000256" key="2">
    <source>
        <dbReference type="ARBA" id="ARBA00022448"/>
    </source>
</evidence>
<feature type="transmembrane region" description="Helical" evidence="8">
    <location>
        <begin position="178"/>
        <end position="197"/>
    </location>
</feature>
<evidence type="ECO:0000313" key="10">
    <source>
        <dbReference type="EMBL" id="TVM34654.1"/>
    </source>
</evidence>
<dbReference type="RefSeq" id="WP_144304975.1">
    <property type="nucleotide sequence ID" value="NZ_QMIF01000004.1"/>
</dbReference>